<dbReference type="SUPFAM" id="SSF46785">
    <property type="entry name" value="Winged helix' DNA-binding domain"/>
    <property type="match status" value="1"/>
</dbReference>
<dbReference type="Pfam" id="PF03551">
    <property type="entry name" value="PadR"/>
    <property type="match status" value="1"/>
</dbReference>
<name>A0A4Q5N0C9_9MICO</name>
<dbReference type="Proteomes" id="UP000293764">
    <property type="component" value="Unassembled WGS sequence"/>
</dbReference>
<evidence type="ECO:0000313" key="2">
    <source>
        <dbReference type="EMBL" id="RYV51475.1"/>
    </source>
</evidence>
<dbReference type="InterPro" id="IPR052509">
    <property type="entry name" value="Metal_resp_DNA-bind_regulator"/>
</dbReference>
<comment type="caution">
    <text evidence="2">The sequence shown here is derived from an EMBL/GenBank/DDBJ whole genome shotgun (WGS) entry which is preliminary data.</text>
</comment>
<dbReference type="Gene3D" id="1.10.10.10">
    <property type="entry name" value="Winged helix-like DNA-binding domain superfamily/Winged helix DNA-binding domain"/>
    <property type="match status" value="1"/>
</dbReference>
<dbReference type="OrthoDB" id="122286at2"/>
<evidence type="ECO:0000259" key="1">
    <source>
        <dbReference type="Pfam" id="PF03551"/>
    </source>
</evidence>
<dbReference type="RefSeq" id="WP_130102261.1">
    <property type="nucleotide sequence ID" value="NZ_SDWW01000016.1"/>
</dbReference>
<organism evidence="2 3">
    <name type="scientific">Pengzhenrongella frigida</name>
    <dbReference type="NCBI Taxonomy" id="1259133"/>
    <lineage>
        <taxon>Bacteria</taxon>
        <taxon>Bacillati</taxon>
        <taxon>Actinomycetota</taxon>
        <taxon>Actinomycetes</taxon>
        <taxon>Micrococcales</taxon>
        <taxon>Pengzhenrongella</taxon>
    </lineage>
</organism>
<dbReference type="InterPro" id="IPR036388">
    <property type="entry name" value="WH-like_DNA-bd_sf"/>
</dbReference>
<dbReference type="EMBL" id="SDWW01000016">
    <property type="protein sequence ID" value="RYV51475.1"/>
    <property type="molecule type" value="Genomic_DNA"/>
</dbReference>
<feature type="domain" description="Transcription regulator PadR N-terminal" evidence="1">
    <location>
        <begin position="12"/>
        <end position="85"/>
    </location>
</feature>
<dbReference type="InterPro" id="IPR005149">
    <property type="entry name" value="Tscrpt_reg_PadR_N"/>
</dbReference>
<gene>
    <name evidence="2" type="ORF">EUA98_08600</name>
</gene>
<reference evidence="2 3" key="1">
    <citation type="submission" date="2019-01" db="EMBL/GenBank/DDBJ databases">
        <title>Novel species of Cellulomonas.</title>
        <authorList>
            <person name="Liu Q."/>
            <person name="Xin Y.-H."/>
        </authorList>
    </citation>
    <scope>NUCLEOTIDE SEQUENCE [LARGE SCALE GENOMIC DNA]</scope>
    <source>
        <strain evidence="2 3">HLT2-17</strain>
    </source>
</reference>
<dbReference type="AlphaFoldDB" id="A0A4Q5N0C9"/>
<protein>
    <submittedName>
        <fullName evidence="2">PadR family transcriptional regulator</fullName>
    </submittedName>
</protein>
<proteinExistence type="predicted"/>
<dbReference type="InterPro" id="IPR036390">
    <property type="entry name" value="WH_DNA-bd_sf"/>
</dbReference>
<dbReference type="PANTHER" id="PTHR33169:SF13">
    <property type="entry name" value="PADR-FAMILY TRANSCRIPTIONAL REGULATOR"/>
    <property type="match status" value="1"/>
</dbReference>
<dbReference type="PANTHER" id="PTHR33169">
    <property type="entry name" value="PADR-FAMILY TRANSCRIPTIONAL REGULATOR"/>
    <property type="match status" value="1"/>
</dbReference>
<accession>A0A4Q5N0C9</accession>
<keyword evidence="3" id="KW-1185">Reference proteome</keyword>
<evidence type="ECO:0000313" key="3">
    <source>
        <dbReference type="Proteomes" id="UP000293764"/>
    </source>
</evidence>
<sequence>MAFRMTEQSYLVLLALAQQPRHGYGVAQAVKDLTDGAVRLGAGTLYGILDRIVAEGYAEASGEQVVDGRLRRYYRLTDAGGDALAAETTRLQALARRAHQVLRARPAGQLGFTGRTVASAV</sequence>